<evidence type="ECO:0000259" key="2">
    <source>
        <dbReference type="PROSITE" id="PS51762"/>
    </source>
</evidence>
<comment type="caution">
    <text evidence="3">The sequence shown here is derived from an EMBL/GenBank/DDBJ whole genome shotgun (WGS) entry which is preliminary data.</text>
</comment>
<dbReference type="PROSITE" id="PS51257">
    <property type="entry name" value="PROKAR_LIPOPROTEIN"/>
    <property type="match status" value="1"/>
</dbReference>
<name>A0A7X9RUV8_9BACT</name>
<dbReference type="RefSeq" id="WP_169657438.1">
    <property type="nucleotide sequence ID" value="NZ_JABANE010000036.1"/>
</dbReference>
<dbReference type="InterPro" id="IPR050546">
    <property type="entry name" value="Glycosyl_Hydrlase_16"/>
</dbReference>
<dbReference type="Gene3D" id="2.60.120.200">
    <property type="match status" value="1"/>
</dbReference>
<dbReference type="PROSITE" id="PS51762">
    <property type="entry name" value="GH16_2"/>
    <property type="match status" value="1"/>
</dbReference>
<dbReference type="AlphaFoldDB" id="A0A7X9RUV8"/>
<dbReference type="PANTHER" id="PTHR10963">
    <property type="entry name" value="GLYCOSYL HYDROLASE-RELATED"/>
    <property type="match status" value="1"/>
</dbReference>
<organism evidence="3 4">
    <name type="scientific">Flammeovirga aprica JL-4</name>
    <dbReference type="NCBI Taxonomy" id="694437"/>
    <lineage>
        <taxon>Bacteria</taxon>
        <taxon>Pseudomonadati</taxon>
        <taxon>Bacteroidota</taxon>
        <taxon>Cytophagia</taxon>
        <taxon>Cytophagales</taxon>
        <taxon>Flammeovirgaceae</taxon>
        <taxon>Flammeovirga</taxon>
    </lineage>
</organism>
<dbReference type="InterPro" id="IPR000757">
    <property type="entry name" value="Beta-glucanase-like"/>
</dbReference>
<proteinExistence type="inferred from homology"/>
<dbReference type="PANTHER" id="PTHR10963:SF60">
    <property type="entry name" value="GRAM-NEGATIVE BACTERIA-BINDING PROTEIN 1-RELATED"/>
    <property type="match status" value="1"/>
</dbReference>
<dbReference type="GO" id="GO:0005975">
    <property type="term" value="P:carbohydrate metabolic process"/>
    <property type="evidence" value="ECO:0007669"/>
    <property type="project" value="InterPro"/>
</dbReference>
<comment type="similarity">
    <text evidence="1">Belongs to the glycosyl hydrolase 16 family.</text>
</comment>
<reference evidence="3 4" key="1">
    <citation type="submission" date="2020-04" db="EMBL/GenBank/DDBJ databases">
        <title>Flammeovirga sp. SR4, a novel species isolated from seawater.</title>
        <authorList>
            <person name="Wang X."/>
        </authorList>
    </citation>
    <scope>NUCLEOTIDE SEQUENCE [LARGE SCALE GENOMIC DNA]</scope>
    <source>
        <strain evidence="3 4">ATCC 23126</strain>
    </source>
</reference>
<dbReference type="Proteomes" id="UP000576082">
    <property type="component" value="Unassembled WGS sequence"/>
</dbReference>
<dbReference type="Pfam" id="PF00722">
    <property type="entry name" value="Glyco_hydro_16"/>
    <property type="match status" value="1"/>
</dbReference>
<dbReference type="EMBL" id="JABANE010000036">
    <property type="protein sequence ID" value="NME69152.1"/>
    <property type="molecule type" value="Genomic_DNA"/>
</dbReference>
<keyword evidence="4" id="KW-1185">Reference proteome</keyword>
<protein>
    <submittedName>
        <fullName evidence="3">Glycoside hydrolase family 16 protein</fullName>
    </submittedName>
</protein>
<dbReference type="GO" id="GO:0004553">
    <property type="term" value="F:hydrolase activity, hydrolyzing O-glycosyl compounds"/>
    <property type="evidence" value="ECO:0007669"/>
    <property type="project" value="InterPro"/>
</dbReference>
<keyword evidence="3" id="KW-0378">Hydrolase</keyword>
<dbReference type="SUPFAM" id="SSF49899">
    <property type="entry name" value="Concanavalin A-like lectins/glucanases"/>
    <property type="match status" value="1"/>
</dbReference>
<evidence type="ECO:0000313" key="4">
    <source>
        <dbReference type="Proteomes" id="UP000576082"/>
    </source>
</evidence>
<accession>A0A7X9RUV8</accession>
<evidence type="ECO:0000313" key="3">
    <source>
        <dbReference type="EMBL" id="NME69152.1"/>
    </source>
</evidence>
<gene>
    <name evidence="3" type="ORF">HHU12_14345</name>
</gene>
<evidence type="ECO:0000256" key="1">
    <source>
        <dbReference type="ARBA" id="ARBA00006865"/>
    </source>
</evidence>
<dbReference type="InterPro" id="IPR013320">
    <property type="entry name" value="ConA-like_dom_sf"/>
</dbReference>
<dbReference type="CDD" id="cd00413">
    <property type="entry name" value="Glyco_hydrolase_16"/>
    <property type="match status" value="1"/>
</dbReference>
<feature type="domain" description="GH16" evidence="2">
    <location>
        <begin position="21"/>
        <end position="279"/>
    </location>
</feature>
<sequence>MKSNHFLYLLTVLFFLITSCEQQSDIDYSLYELKFEDNFDGDQLDLKKWAYRTDNKHRSIQQKENVEVNDGYLTLHLKQLSQPLKGKLATGAGIVSRERFRYGYYEVRAKLGNGVDSDQDGEVDEGWHHSFWAMAAEIEGDEVATTYPGIRRTEIDCFENSSEHGEDPGQKGLNRFTQHVIIWDEKGKEVGRLPKPPSDLTKIDGFQAIDWHTYAFEWTEETLRFFVDGVETHKTSYPASQYEHDFINVWLSAISANWNKDGAEDSHAIYDYFRYYSFK</sequence>